<feature type="domain" description="FAD-binding" evidence="2">
    <location>
        <begin position="3"/>
        <end position="335"/>
    </location>
</feature>
<keyword evidence="3" id="KW-0560">Oxidoreductase</keyword>
<dbReference type="Proteomes" id="UP000198875">
    <property type="component" value="Unassembled WGS sequence"/>
</dbReference>
<dbReference type="RefSeq" id="WP_090349748.1">
    <property type="nucleotide sequence ID" value="NZ_CSTD01000001.1"/>
</dbReference>
<evidence type="ECO:0000313" key="4">
    <source>
        <dbReference type="Proteomes" id="UP000198875"/>
    </source>
</evidence>
<dbReference type="PRINTS" id="PR00420">
    <property type="entry name" value="RNGMNOXGNASE"/>
</dbReference>
<dbReference type="Gene3D" id="3.30.9.10">
    <property type="entry name" value="D-Amino Acid Oxidase, subunit A, domain 2"/>
    <property type="match status" value="1"/>
</dbReference>
<dbReference type="InterPro" id="IPR036188">
    <property type="entry name" value="FAD/NAD-bd_sf"/>
</dbReference>
<dbReference type="SUPFAM" id="SSF51905">
    <property type="entry name" value="FAD/NAD(P)-binding domain"/>
    <property type="match status" value="1"/>
</dbReference>
<feature type="region of interest" description="Disordered" evidence="1">
    <location>
        <begin position="331"/>
        <end position="351"/>
    </location>
</feature>
<dbReference type="Pfam" id="PF01494">
    <property type="entry name" value="FAD_binding_3"/>
    <property type="match status" value="1"/>
</dbReference>
<accession>A0A0U0W1M5</accession>
<organism evidence="3 4">
    <name type="scientific">Mycobacterium bohemicum DSM 44277</name>
    <dbReference type="NCBI Taxonomy" id="1236609"/>
    <lineage>
        <taxon>Bacteria</taxon>
        <taxon>Bacillati</taxon>
        <taxon>Actinomycetota</taxon>
        <taxon>Actinomycetes</taxon>
        <taxon>Mycobacteriales</taxon>
        <taxon>Mycobacteriaceae</taxon>
        <taxon>Mycobacterium</taxon>
    </lineage>
</organism>
<name>A0A0U0W1M5_MYCBE</name>
<keyword evidence="3" id="KW-0503">Monooxygenase</keyword>
<dbReference type="AlphaFoldDB" id="A0A0U0W1M5"/>
<dbReference type="EMBL" id="CSTD01000001">
    <property type="protein sequence ID" value="CPR03951.1"/>
    <property type="molecule type" value="Genomic_DNA"/>
</dbReference>
<gene>
    <name evidence="3" type="ORF">BN971_00364</name>
</gene>
<dbReference type="InterPro" id="IPR002938">
    <property type="entry name" value="FAD-bd"/>
</dbReference>
<dbReference type="Gene3D" id="3.50.50.60">
    <property type="entry name" value="FAD/NAD(P)-binding domain"/>
    <property type="match status" value="1"/>
</dbReference>
<dbReference type="InterPro" id="IPR051704">
    <property type="entry name" value="FAD_aromatic-hydroxylase"/>
</dbReference>
<evidence type="ECO:0000313" key="3">
    <source>
        <dbReference type="EMBL" id="CPR03951.1"/>
    </source>
</evidence>
<evidence type="ECO:0000256" key="1">
    <source>
        <dbReference type="SAM" id="MobiDB-lite"/>
    </source>
</evidence>
<protein>
    <submittedName>
        <fullName evidence="3">Monooxygenase FAD-binding protein</fullName>
    </submittedName>
</protein>
<sequence>MRILVSGAGIAGLSAAIDLGADGHHVTIVERANHLRVNGSPIDIRGDVAIGVTEKMGVLGQILDRRVDMSERIQFIDATGTVVAEPPFELINDSPDDIEIPREDLTTILYNHLGPSVELRFEQSIAGLHDDGRGVDVRFASGIRERYDLVVGADGMHSAVRRFAFGPEQQFLRHLGFYVALAALPDYSPNGRNNPMYNFPGHLTGIAAYNDKALAVFMFRSPWIDYDYHDLAAQKRILADAFAGHDEWRGPQLVDAAIRDPELYFDSVSQIDMPAWHRGRIVLVGDAAHCSSNLSGRGTSLALTGTWFLAQALREHPGDLARAWEQYERDQRPHAIRSQATAAPGGDRLVPATQDEIDTRNRSFAAARLN</sequence>
<dbReference type="GO" id="GO:0071949">
    <property type="term" value="F:FAD binding"/>
    <property type="evidence" value="ECO:0007669"/>
    <property type="project" value="InterPro"/>
</dbReference>
<dbReference type="PANTHER" id="PTHR46865:SF2">
    <property type="entry name" value="MONOOXYGENASE"/>
    <property type="match status" value="1"/>
</dbReference>
<dbReference type="GO" id="GO:0004497">
    <property type="term" value="F:monooxygenase activity"/>
    <property type="evidence" value="ECO:0007669"/>
    <property type="project" value="UniProtKB-KW"/>
</dbReference>
<reference evidence="3 4" key="1">
    <citation type="submission" date="2015-03" db="EMBL/GenBank/DDBJ databases">
        <authorList>
            <person name="Murphy D."/>
        </authorList>
    </citation>
    <scope>NUCLEOTIDE SEQUENCE [LARGE SCALE GENOMIC DNA]</scope>
    <source>
        <strain evidence="3 4">DSM 44277</strain>
    </source>
</reference>
<dbReference type="PANTHER" id="PTHR46865">
    <property type="entry name" value="OXIDOREDUCTASE-RELATED"/>
    <property type="match status" value="1"/>
</dbReference>
<dbReference type="OrthoDB" id="3356051at2"/>
<proteinExistence type="predicted"/>
<evidence type="ECO:0000259" key="2">
    <source>
        <dbReference type="Pfam" id="PF01494"/>
    </source>
</evidence>